<name>A0ABS6WP02_9HYPH</name>
<keyword evidence="3" id="KW-1185">Reference proteome</keyword>
<protein>
    <submittedName>
        <fullName evidence="2">Serine/threonine protein phosphatase</fullName>
    </submittedName>
</protein>
<proteinExistence type="predicted"/>
<organism evidence="2 3">
    <name type="scientific">Pseudohoeflea coraliihabitans</name>
    <dbReference type="NCBI Taxonomy" id="2860393"/>
    <lineage>
        <taxon>Bacteria</taxon>
        <taxon>Pseudomonadati</taxon>
        <taxon>Pseudomonadota</taxon>
        <taxon>Alphaproteobacteria</taxon>
        <taxon>Hyphomicrobiales</taxon>
        <taxon>Rhizobiaceae</taxon>
        <taxon>Pseudohoeflea</taxon>
    </lineage>
</organism>
<feature type="region of interest" description="Disordered" evidence="1">
    <location>
        <begin position="272"/>
        <end position="293"/>
    </location>
</feature>
<gene>
    <name evidence="2" type="ORF">KY465_10360</name>
</gene>
<sequence>MYEKTDIAGETLSPEAAATLEHLLAGRVEERISRADLAGHVVWIKRYDLGHNRLIKRSWARLSALMPVPAMRSSPPLDPAGSVHRETRKIHAFRQAGLGVPDVLFSNDETLVLSDAGRICERELMRLEAAGKEGAYDALLIRLASALGEVHRRGLCHGRPHPRDMFLAADDQIGFFDFEEEPEAVMPMRTAQARDVWLLFLQICTVARTPQTPGLAFDAYLVDQPDGILDELRRFLRFLSPLVPLLGPLEHRVLGKDAQRALRATRCLRDAVSQRNTAPRRPHGAQTGQAGEE</sequence>
<evidence type="ECO:0000313" key="2">
    <source>
        <dbReference type="EMBL" id="MBW3097684.1"/>
    </source>
</evidence>
<comment type="caution">
    <text evidence="2">The sequence shown here is derived from an EMBL/GenBank/DDBJ whole genome shotgun (WGS) entry which is preliminary data.</text>
</comment>
<dbReference type="EMBL" id="JAHWQX010000002">
    <property type="protein sequence ID" value="MBW3097684.1"/>
    <property type="molecule type" value="Genomic_DNA"/>
</dbReference>
<reference evidence="2" key="1">
    <citation type="submission" date="2021-07" db="EMBL/GenBank/DDBJ databases">
        <title>Pseudohoeflea marina sp. nov. a polyhydroxyalcanoate-producing bacterium.</title>
        <authorList>
            <person name="Zheng W."/>
            <person name="Yu S."/>
            <person name="Huang Y."/>
        </authorList>
    </citation>
    <scope>NUCLEOTIDE SEQUENCE</scope>
    <source>
        <strain evidence="2">DP4N28-3</strain>
    </source>
</reference>
<evidence type="ECO:0000313" key="3">
    <source>
        <dbReference type="Proteomes" id="UP001430804"/>
    </source>
</evidence>
<accession>A0ABS6WP02</accession>
<dbReference type="Proteomes" id="UP001430804">
    <property type="component" value="Unassembled WGS sequence"/>
</dbReference>
<evidence type="ECO:0000256" key="1">
    <source>
        <dbReference type="SAM" id="MobiDB-lite"/>
    </source>
</evidence>
<dbReference type="RefSeq" id="WP_219201567.1">
    <property type="nucleotide sequence ID" value="NZ_JAHWQX010000002.1"/>
</dbReference>